<dbReference type="NCBIfam" id="TIGR01674">
    <property type="entry name" value="phage_lambda_G"/>
    <property type="match status" value="1"/>
</dbReference>
<feature type="region of interest" description="Disordered" evidence="1">
    <location>
        <begin position="116"/>
        <end position="140"/>
    </location>
</feature>
<evidence type="ECO:0000313" key="3">
    <source>
        <dbReference type="EMBL" id="KMK08708.1"/>
    </source>
</evidence>
<feature type="domain" description="Tail assembly protein G" evidence="2">
    <location>
        <begin position="1"/>
        <end position="123"/>
    </location>
</feature>
<dbReference type="RefSeq" id="WP_045290475.1">
    <property type="nucleotide sequence ID" value="NZ_JZYL01000038.1"/>
</dbReference>
<gene>
    <name evidence="3" type="ORF">ABW06_24485</name>
</gene>
<organism evidence="3 4">
    <name type="scientific">Pluralibacter gergoviae</name>
    <name type="common">Enterobacter gergoviae</name>
    <dbReference type="NCBI Taxonomy" id="61647"/>
    <lineage>
        <taxon>Bacteria</taxon>
        <taxon>Pseudomonadati</taxon>
        <taxon>Pseudomonadota</taxon>
        <taxon>Gammaproteobacteria</taxon>
        <taxon>Enterobacterales</taxon>
        <taxon>Enterobacteriaceae</taxon>
        <taxon>Pluralibacter</taxon>
    </lineage>
</organism>
<dbReference type="AlphaFoldDB" id="A0A0F0VFC9"/>
<sequence length="140" mass="15247">MFLKKEQFKFNGQATTLSELSALQRINYLEYLAGEEKALTEEGDDLSEQAMTTRLIGMSIRNGARLISYSLWHNDPTGPSEDELFDQVMSTWPAEAVGQAEVAVKTLSGMITPAVDEQQAGDDAAYAGAADDEPVTAEKP</sequence>
<accession>A0A0F0VFC9</accession>
<evidence type="ECO:0000256" key="1">
    <source>
        <dbReference type="SAM" id="MobiDB-lite"/>
    </source>
</evidence>
<dbReference type="EMBL" id="LDZF01000045">
    <property type="protein sequence ID" value="KMK08708.1"/>
    <property type="molecule type" value="Genomic_DNA"/>
</dbReference>
<name>A0A0F0VFC9_PLUGE</name>
<feature type="compositionally biased region" description="Acidic residues" evidence="1">
    <location>
        <begin position="130"/>
        <end position="140"/>
    </location>
</feature>
<proteinExistence type="predicted"/>
<feature type="compositionally biased region" description="Low complexity" evidence="1">
    <location>
        <begin position="116"/>
        <end position="129"/>
    </location>
</feature>
<protein>
    <submittedName>
        <fullName evidence="3">Tail protein</fullName>
    </submittedName>
</protein>
<dbReference type="Proteomes" id="UP000036196">
    <property type="component" value="Unassembled WGS sequence"/>
</dbReference>
<dbReference type="Pfam" id="PF06894">
    <property type="entry name" value="Phage_TAC_2"/>
    <property type="match status" value="1"/>
</dbReference>
<reference evidence="3 4" key="1">
    <citation type="submission" date="2015-05" db="EMBL/GenBank/DDBJ databases">
        <title>Genome sequences of Pluralibacter gergoviae.</title>
        <authorList>
            <person name="Greninger A.L."/>
            <person name="Miller S."/>
        </authorList>
    </citation>
    <scope>NUCLEOTIDE SEQUENCE [LARGE SCALE GENOMIC DNA]</scope>
    <source>
        <strain evidence="3 4">JS81F13</strain>
    </source>
</reference>
<keyword evidence="4" id="KW-1185">Reference proteome</keyword>
<comment type="caution">
    <text evidence="3">The sequence shown here is derived from an EMBL/GenBank/DDBJ whole genome shotgun (WGS) entry which is preliminary data.</text>
</comment>
<evidence type="ECO:0000259" key="2">
    <source>
        <dbReference type="Pfam" id="PF06894"/>
    </source>
</evidence>
<dbReference type="InterPro" id="IPR010027">
    <property type="entry name" value="Tail_assembly_G"/>
</dbReference>
<dbReference type="PATRIC" id="fig|61647.13.peg.3165"/>
<evidence type="ECO:0000313" key="4">
    <source>
        <dbReference type="Proteomes" id="UP000036196"/>
    </source>
</evidence>